<evidence type="ECO:0000313" key="6">
    <source>
        <dbReference type="Proteomes" id="UP000249577"/>
    </source>
</evidence>
<keyword evidence="3" id="KW-0472">Membrane</keyword>
<dbReference type="InterPro" id="IPR043128">
    <property type="entry name" value="Rev_trsase/Diguanyl_cyclase"/>
</dbReference>
<feature type="transmembrane region" description="Helical" evidence="3">
    <location>
        <begin position="144"/>
        <end position="166"/>
    </location>
</feature>
<dbReference type="PANTHER" id="PTHR45138:SF9">
    <property type="entry name" value="DIGUANYLATE CYCLASE DGCM-RELATED"/>
    <property type="match status" value="1"/>
</dbReference>
<dbReference type="AlphaFoldDB" id="A0A2W5MWL0"/>
<feature type="domain" description="GGDEF" evidence="4">
    <location>
        <begin position="317"/>
        <end position="452"/>
    </location>
</feature>
<evidence type="ECO:0000313" key="5">
    <source>
        <dbReference type="EMBL" id="PZQ18070.1"/>
    </source>
</evidence>
<dbReference type="PANTHER" id="PTHR45138">
    <property type="entry name" value="REGULATORY COMPONENTS OF SENSORY TRANSDUCTION SYSTEM"/>
    <property type="match status" value="1"/>
</dbReference>
<dbReference type="InterPro" id="IPR029787">
    <property type="entry name" value="Nucleotide_cyclase"/>
</dbReference>
<dbReference type="GO" id="GO:0005886">
    <property type="term" value="C:plasma membrane"/>
    <property type="evidence" value="ECO:0007669"/>
    <property type="project" value="TreeGrafter"/>
</dbReference>
<dbReference type="NCBIfam" id="TIGR00254">
    <property type="entry name" value="GGDEF"/>
    <property type="match status" value="1"/>
</dbReference>
<gene>
    <name evidence="5" type="ORF">DI565_05010</name>
</gene>
<dbReference type="CDD" id="cd01949">
    <property type="entry name" value="GGDEF"/>
    <property type="match status" value="1"/>
</dbReference>
<comment type="caution">
    <text evidence="5">The sequence shown here is derived from an EMBL/GenBank/DDBJ whole genome shotgun (WGS) entry which is preliminary data.</text>
</comment>
<feature type="transmembrane region" description="Helical" evidence="3">
    <location>
        <begin position="26"/>
        <end position="43"/>
    </location>
</feature>
<comment type="catalytic activity">
    <reaction evidence="2">
        <text>2 GTP = 3',3'-c-di-GMP + 2 diphosphate</text>
        <dbReference type="Rhea" id="RHEA:24898"/>
        <dbReference type="ChEBI" id="CHEBI:33019"/>
        <dbReference type="ChEBI" id="CHEBI:37565"/>
        <dbReference type="ChEBI" id="CHEBI:58805"/>
        <dbReference type="EC" id="2.7.7.65"/>
    </reaction>
</comment>
<evidence type="ECO:0000256" key="2">
    <source>
        <dbReference type="ARBA" id="ARBA00034247"/>
    </source>
</evidence>
<accession>A0A2W5MWL0</accession>
<keyword evidence="3" id="KW-1133">Transmembrane helix</keyword>
<dbReference type="Gene3D" id="3.30.70.270">
    <property type="match status" value="1"/>
</dbReference>
<dbReference type="InterPro" id="IPR000160">
    <property type="entry name" value="GGDEF_dom"/>
</dbReference>
<feature type="transmembrane region" description="Helical" evidence="3">
    <location>
        <begin position="257"/>
        <end position="278"/>
    </location>
</feature>
<name>A0A2W5MWL0_ANCNO</name>
<dbReference type="Proteomes" id="UP000249577">
    <property type="component" value="Unassembled WGS sequence"/>
</dbReference>
<dbReference type="GO" id="GO:0043709">
    <property type="term" value="P:cell adhesion involved in single-species biofilm formation"/>
    <property type="evidence" value="ECO:0007669"/>
    <property type="project" value="TreeGrafter"/>
</dbReference>
<dbReference type="FunFam" id="3.30.70.270:FF:000001">
    <property type="entry name" value="Diguanylate cyclase domain protein"/>
    <property type="match status" value="1"/>
</dbReference>
<evidence type="ECO:0000256" key="3">
    <source>
        <dbReference type="SAM" id="Phobius"/>
    </source>
</evidence>
<dbReference type="SUPFAM" id="SSF55073">
    <property type="entry name" value="Nucleotide cyclase"/>
    <property type="match status" value="1"/>
</dbReference>
<proteinExistence type="predicted"/>
<dbReference type="PROSITE" id="PS50887">
    <property type="entry name" value="GGDEF"/>
    <property type="match status" value="1"/>
</dbReference>
<feature type="transmembrane region" description="Helical" evidence="3">
    <location>
        <begin position="112"/>
        <end position="132"/>
    </location>
</feature>
<dbReference type="SMART" id="SM00267">
    <property type="entry name" value="GGDEF"/>
    <property type="match status" value="1"/>
</dbReference>
<dbReference type="EC" id="2.7.7.65" evidence="1"/>
<dbReference type="InterPro" id="IPR050469">
    <property type="entry name" value="Diguanylate_Cyclase"/>
</dbReference>
<dbReference type="GO" id="GO:0052621">
    <property type="term" value="F:diguanylate cyclase activity"/>
    <property type="evidence" value="ECO:0007669"/>
    <property type="project" value="UniProtKB-EC"/>
</dbReference>
<feature type="transmembrane region" description="Helical" evidence="3">
    <location>
        <begin position="212"/>
        <end position="245"/>
    </location>
</feature>
<organism evidence="5 6">
    <name type="scientific">Ancylobacter novellus</name>
    <name type="common">Thiobacillus novellus</name>
    <dbReference type="NCBI Taxonomy" id="921"/>
    <lineage>
        <taxon>Bacteria</taxon>
        <taxon>Pseudomonadati</taxon>
        <taxon>Pseudomonadota</taxon>
        <taxon>Alphaproteobacteria</taxon>
        <taxon>Hyphomicrobiales</taxon>
        <taxon>Xanthobacteraceae</taxon>
        <taxon>Ancylobacter</taxon>
    </lineage>
</organism>
<dbReference type="GO" id="GO:1902201">
    <property type="term" value="P:negative regulation of bacterial-type flagellum-dependent cell motility"/>
    <property type="evidence" value="ECO:0007669"/>
    <property type="project" value="TreeGrafter"/>
</dbReference>
<feature type="transmembrane region" description="Helical" evidence="3">
    <location>
        <begin position="50"/>
        <end position="68"/>
    </location>
</feature>
<protein>
    <recommendedName>
        <fullName evidence="1">diguanylate cyclase</fullName>
        <ecNumber evidence="1">2.7.7.65</ecNumber>
    </recommendedName>
</protein>
<evidence type="ECO:0000259" key="4">
    <source>
        <dbReference type="PROSITE" id="PS50887"/>
    </source>
</evidence>
<sequence>MLTSAAFLAAAVFVACLFGIWTRPVGFLATFWPANAVMLGLLIRSSSRDLFGWLGGAAAFLAADLLTGSPPFKTLILTSANMAGVVAAYLVYTNSPSGKAGLRQPTAMLHLLLAAAAGGAAAGAVGSVANPILFDSGAMTGLTFWFATEFVNYVTILPVILSFPAASDWRRRLRTPLALRTVDIPPASVLLASFAAAAFIGGPGAIAFPVPALLWCALVYPVFATAVLTLLYGIWTLVVISAGYFPTPLHDENALVSLRLGVSLVAIAPIMLACVTQSRNDLLVKLRHLAMHDPLTGVFNRKSFRDDARKQLADATRPCALLMFDLDHFKAVNDTYGHAAGDEVLIAFVGRIRGCLRAGDLFGRLGGEEFAVMVVGCSEGQALAFADRLRLSLRDPIILGDGNSCVISTSIGIAIVDPATDAACIDDMFQRADAMLYVAKDSGRDRAEISVVSSANSPEAMKAAVGDNSNGSSRH</sequence>
<feature type="transmembrane region" description="Helical" evidence="3">
    <location>
        <begin position="187"/>
        <end position="206"/>
    </location>
</feature>
<evidence type="ECO:0000256" key="1">
    <source>
        <dbReference type="ARBA" id="ARBA00012528"/>
    </source>
</evidence>
<keyword evidence="3" id="KW-0812">Transmembrane</keyword>
<reference evidence="5 6" key="1">
    <citation type="submission" date="2017-08" db="EMBL/GenBank/DDBJ databases">
        <title>Infants hospitalized years apart are colonized by the same room-sourced microbial strains.</title>
        <authorList>
            <person name="Brooks B."/>
            <person name="Olm M.R."/>
            <person name="Firek B.A."/>
            <person name="Baker R."/>
            <person name="Thomas B.C."/>
            <person name="Morowitz M.J."/>
            <person name="Banfield J.F."/>
        </authorList>
    </citation>
    <scope>NUCLEOTIDE SEQUENCE [LARGE SCALE GENOMIC DNA]</scope>
    <source>
        <strain evidence="5">S2_005_003_R2_43</strain>
    </source>
</reference>
<dbReference type="Pfam" id="PF00990">
    <property type="entry name" value="GGDEF"/>
    <property type="match status" value="1"/>
</dbReference>
<feature type="transmembrane region" description="Helical" evidence="3">
    <location>
        <begin position="74"/>
        <end position="92"/>
    </location>
</feature>
<dbReference type="EMBL" id="QFPN01000002">
    <property type="protein sequence ID" value="PZQ18070.1"/>
    <property type="molecule type" value="Genomic_DNA"/>
</dbReference>